<sequence>MPKVALLTGVRRIGFYIAQYLLTQGYDLAVLYKTSEIRIKELKDYAESLGRKVIPFKVDLTVYESYRDVPLKVFQILGRIDVLLNIASPFGKKDFFEVSPDDLDFYYSSILKAGFILAQESARFMLKNSSSLKGRIVNFGDWATVSGNPYKNFSPYLVAKGGLDTLTKVLAVELAPYILVNEIALGPVLPPMLEGKEKNDHWEKYVKEKTLLGRPVEIGDILSAVDFFLKTKTVTGEILSLDSGQRFVGKGY</sequence>
<gene>
    <name evidence="3" type="ORF">EYH37_00920</name>
</gene>
<keyword evidence="2" id="KW-0560">Oxidoreductase</keyword>
<dbReference type="AlphaFoldDB" id="A0A9D0YMX7"/>
<dbReference type="PRINTS" id="PR00081">
    <property type="entry name" value="GDHRDH"/>
</dbReference>
<dbReference type="InterPro" id="IPR036291">
    <property type="entry name" value="NAD(P)-bd_dom_sf"/>
</dbReference>
<evidence type="ECO:0000256" key="1">
    <source>
        <dbReference type="ARBA" id="ARBA00006484"/>
    </source>
</evidence>
<dbReference type="PRINTS" id="PR00080">
    <property type="entry name" value="SDRFAMILY"/>
</dbReference>
<dbReference type="Proteomes" id="UP000606463">
    <property type="component" value="Unassembled WGS sequence"/>
</dbReference>
<proteinExistence type="inferred from homology"/>
<name>A0A9D0YMX7_AQUAO</name>
<comment type="similarity">
    <text evidence="1">Belongs to the short-chain dehydrogenases/reductases (SDR) family.</text>
</comment>
<dbReference type="GO" id="GO:0016491">
    <property type="term" value="F:oxidoreductase activity"/>
    <property type="evidence" value="ECO:0007669"/>
    <property type="project" value="UniProtKB-KW"/>
</dbReference>
<dbReference type="PANTHER" id="PTHR43639:SF1">
    <property type="entry name" value="SHORT-CHAIN DEHYDROGENASE_REDUCTASE FAMILY PROTEIN"/>
    <property type="match status" value="1"/>
</dbReference>
<dbReference type="SUPFAM" id="SSF51735">
    <property type="entry name" value="NAD(P)-binding Rossmann-fold domains"/>
    <property type="match status" value="1"/>
</dbReference>
<accession>A0A9D0YMX7</accession>
<dbReference type="Pfam" id="PF13561">
    <property type="entry name" value="adh_short_C2"/>
    <property type="match status" value="1"/>
</dbReference>
<protein>
    <submittedName>
        <fullName evidence="3">SDR family oxidoreductase</fullName>
    </submittedName>
</protein>
<evidence type="ECO:0000256" key="2">
    <source>
        <dbReference type="ARBA" id="ARBA00023002"/>
    </source>
</evidence>
<reference evidence="3" key="1">
    <citation type="journal article" date="2020" name="ISME J.">
        <title>Gammaproteobacteria mediating utilization of methyl-, sulfur- and petroleum organic compounds in deep ocean hydrothermal plumes.</title>
        <authorList>
            <person name="Zhou Z."/>
            <person name="Liu Y."/>
            <person name="Pan J."/>
            <person name="Cron B.R."/>
            <person name="Toner B.M."/>
            <person name="Anantharaman K."/>
            <person name="Breier J.A."/>
            <person name="Dick G.J."/>
            <person name="Li M."/>
        </authorList>
    </citation>
    <scope>NUCLEOTIDE SEQUENCE</scope>
    <source>
        <strain evidence="3">SZUA-1501</strain>
    </source>
</reference>
<dbReference type="PANTHER" id="PTHR43639">
    <property type="entry name" value="OXIDOREDUCTASE, SHORT-CHAIN DEHYDROGENASE/REDUCTASE FAMILY (AFU_ORTHOLOGUE AFUA_5G02870)"/>
    <property type="match status" value="1"/>
</dbReference>
<dbReference type="Gene3D" id="3.40.50.720">
    <property type="entry name" value="NAD(P)-binding Rossmann-like Domain"/>
    <property type="match status" value="1"/>
</dbReference>
<organism evidence="3 4">
    <name type="scientific">Aquifex aeolicus</name>
    <dbReference type="NCBI Taxonomy" id="63363"/>
    <lineage>
        <taxon>Bacteria</taxon>
        <taxon>Pseudomonadati</taxon>
        <taxon>Aquificota</taxon>
        <taxon>Aquificia</taxon>
        <taxon>Aquificales</taxon>
        <taxon>Aquificaceae</taxon>
        <taxon>Aquifex</taxon>
    </lineage>
</organism>
<evidence type="ECO:0000313" key="3">
    <source>
        <dbReference type="EMBL" id="HIP97920.1"/>
    </source>
</evidence>
<evidence type="ECO:0000313" key="4">
    <source>
        <dbReference type="Proteomes" id="UP000606463"/>
    </source>
</evidence>
<comment type="caution">
    <text evidence="3">The sequence shown here is derived from an EMBL/GenBank/DDBJ whole genome shotgun (WGS) entry which is preliminary data.</text>
</comment>
<dbReference type="EMBL" id="DQVE01000010">
    <property type="protein sequence ID" value="HIP97920.1"/>
    <property type="molecule type" value="Genomic_DNA"/>
</dbReference>
<dbReference type="InterPro" id="IPR002347">
    <property type="entry name" value="SDR_fam"/>
</dbReference>